<gene>
    <name evidence="2" type="ORF">Enr13x_03660</name>
</gene>
<sequence length="247" mass="28343">MVREIDSLESLLTSISMENNSVITPSQRVPLWVKLAFTAFVAVLVPYYWREYGPTNFLYYCDVALFLALLATWTEKPIFASMAAVGITIPQVLWQIDFLGQWIGLPLIGMTDYMFDPGISLFARGLSFFHFWLPLMLLYFVWRLGYDRRAFAAWTLLAWVLMLICFFVLPPAGAELDFPNQPHNVNYVYGMDDAQPQSWMPPWAWLSLLIVGLPTIIFLPTHHALKSVSRFGRGVERFEKIPEASGF</sequence>
<accession>A0A518HIF2</accession>
<protein>
    <recommendedName>
        <fullName evidence="4">Membrane-associated protein</fullName>
    </recommendedName>
</protein>
<evidence type="ECO:0000256" key="1">
    <source>
        <dbReference type="SAM" id="Phobius"/>
    </source>
</evidence>
<keyword evidence="1" id="KW-1133">Transmembrane helix</keyword>
<evidence type="ECO:0000313" key="3">
    <source>
        <dbReference type="Proteomes" id="UP000319004"/>
    </source>
</evidence>
<keyword evidence="1" id="KW-0472">Membrane</keyword>
<dbReference type="EMBL" id="CP037423">
    <property type="protein sequence ID" value="QDV40560.1"/>
    <property type="molecule type" value="Genomic_DNA"/>
</dbReference>
<dbReference type="AlphaFoldDB" id="A0A518HIF2"/>
<reference evidence="2 3" key="1">
    <citation type="submission" date="2019-03" db="EMBL/GenBank/DDBJ databases">
        <title>Deep-cultivation of Planctomycetes and their phenomic and genomic characterization uncovers novel biology.</title>
        <authorList>
            <person name="Wiegand S."/>
            <person name="Jogler M."/>
            <person name="Boedeker C."/>
            <person name="Pinto D."/>
            <person name="Vollmers J."/>
            <person name="Rivas-Marin E."/>
            <person name="Kohn T."/>
            <person name="Peeters S.H."/>
            <person name="Heuer A."/>
            <person name="Rast P."/>
            <person name="Oberbeckmann S."/>
            <person name="Bunk B."/>
            <person name="Jeske O."/>
            <person name="Meyerdierks A."/>
            <person name="Storesund J.E."/>
            <person name="Kallscheuer N."/>
            <person name="Luecker S."/>
            <person name="Lage O.M."/>
            <person name="Pohl T."/>
            <person name="Merkel B.J."/>
            <person name="Hornburger P."/>
            <person name="Mueller R.-W."/>
            <person name="Bruemmer F."/>
            <person name="Labrenz M."/>
            <person name="Spormann A.M."/>
            <person name="Op den Camp H."/>
            <person name="Overmann J."/>
            <person name="Amann R."/>
            <person name="Jetten M.S.M."/>
            <person name="Mascher T."/>
            <person name="Medema M.H."/>
            <person name="Devos D.P."/>
            <person name="Kaster A.-K."/>
            <person name="Ovreas L."/>
            <person name="Rohde M."/>
            <person name="Galperin M.Y."/>
            <person name="Jogler C."/>
        </authorList>
    </citation>
    <scope>NUCLEOTIDE SEQUENCE [LARGE SCALE GENOMIC DNA]</scope>
    <source>
        <strain evidence="2 3">Enr13</strain>
    </source>
</reference>
<feature type="transmembrane region" description="Helical" evidence="1">
    <location>
        <begin position="56"/>
        <end position="73"/>
    </location>
</feature>
<name>A0A518HIF2_9BACT</name>
<organism evidence="2 3">
    <name type="scientific">Stieleria neptunia</name>
    <dbReference type="NCBI Taxonomy" id="2527979"/>
    <lineage>
        <taxon>Bacteria</taxon>
        <taxon>Pseudomonadati</taxon>
        <taxon>Planctomycetota</taxon>
        <taxon>Planctomycetia</taxon>
        <taxon>Pirellulales</taxon>
        <taxon>Pirellulaceae</taxon>
        <taxon>Stieleria</taxon>
    </lineage>
</organism>
<feature type="transmembrane region" description="Helical" evidence="1">
    <location>
        <begin position="121"/>
        <end position="142"/>
    </location>
</feature>
<dbReference type="KEGG" id="snep:Enr13x_03660"/>
<feature type="transmembrane region" description="Helical" evidence="1">
    <location>
        <begin position="151"/>
        <end position="169"/>
    </location>
</feature>
<keyword evidence="3" id="KW-1185">Reference proteome</keyword>
<evidence type="ECO:0000313" key="2">
    <source>
        <dbReference type="EMBL" id="QDV40560.1"/>
    </source>
</evidence>
<feature type="transmembrane region" description="Helical" evidence="1">
    <location>
        <begin position="31"/>
        <end position="49"/>
    </location>
</feature>
<proteinExistence type="predicted"/>
<feature type="transmembrane region" description="Helical" evidence="1">
    <location>
        <begin position="203"/>
        <end position="221"/>
    </location>
</feature>
<keyword evidence="1" id="KW-0812">Transmembrane</keyword>
<dbReference type="Proteomes" id="UP000319004">
    <property type="component" value="Chromosome"/>
</dbReference>
<evidence type="ECO:0008006" key="4">
    <source>
        <dbReference type="Google" id="ProtNLM"/>
    </source>
</evidence>